<dbReference type="PANTHER" id="PTHR43148">
    <property type="entry name" value="GLYCERALDEHYDE-3-PHOSPHATE DEHYDROGENASE 2"/>
    <property type="match status" value="1"/>
</dbReference>
<dbReference type="CDD" id="cd18126">
    <property type="entry name" value="GAPDH_I_C"/>
    <property type="match status" value="1"/>
</dbReference>
<dbReference type="InterPro" id="IPR020829">
    <property type="entry name" value="GlycerAld_3-P_DH_cat"/>
</dbReference>
<dbReference type="EC" id="1.2.1.12" evidence="4"/>
<proteinExistence type="inferred from homology"/>
<dbReference type="GO" id="GO:0004365">
    <property type="term" value="F:glyceraldehyde-3-phosphate dehydrogenase (NAD+) (phosphorylating) activity"/>
    <property type="evidence" value="ECO:0007669"/>
    <property type="project" value="UniProtKB-EC"/>
</dbReference>
<dbReference type="PIRSF" id="PIRSF000149">
    <property type="entry name" value="GAP_DH"/>
    <property type="match status" value="1"/>
</dbReference>
<dbReference type="SUPFAM" id="SSF51735">
    <property type="entry name" value="NAD(P)-binding Rossmann-fold domains"/>
    <property type="match status" value="1"/>
</dbReference>
<dbReference type="Pfam" id="PF00044">
    <property type="entry name" value="Gp_dh_N"/>
    <property type="match status" value="1"/>
</dbReference>
<feature type="domain" description="Glyceraldehyde 3-phosphate dehydrogenase NAD(P) binding" evidence="3">
    <location>
        <begin position="20"/>
        <end position="169"/>
    </location>
</feature>
<dbReference type="CDD" id="cd05214">
    <property type="entry name" value="GAPDH_I_N"/>
    <property type="match status" value="1"/>
</dbReference>
<dbReference type="Gene3D" id="3.30.360.10">
    <property type="entry name" value="Dihydrodipicolinate Reductase, domain 2"/>
    <property type="match status" value="1"/>
</dbReference>
<name>A0A644WQQ1_9ZZZZ</name>
<evidence type="ECO:0000313" key="4">
    <source>
        <dbReference type="EMBL" id="MPM06062.1"/>
    </source>
</evidence>
<dbReference type="FunFam" id="3.40.50.720:FF:000001">
    <property type="entry name" value="Glyceraldehyde-3-phosphate dehydrogenase"/>
    <property type="match status" value="1"/>
</dbReference>
<dbReference type="InterPro" id="IPR020828">
    <property type="entry name" value="GlycerAld_3-P_DH_NAD(P)-bd"/>
</dbReference>
<dbReference type="SMART" id="SM00846">
    <property type="entry name" value="Gp_dh_N"/>
    <property type="match status" value="1"/>
</dbReference>
<evidence type="ECO:0000256" key="2">
    <source>
        <dbReference type="ARBA" id="ARBA00023002"/>
    </source>
</evidence>
<dbReference type="Gene3D" id="3.40.50.720">
    <property type="entry name" value="NAD(P)-binding Rossmann-like Domain"/>
    <property type="match status" value="1"/>
</dbReference>
<reference evidence="4" key="1">
    <citation type="submission" date="2019-08" db="EMBL/GenBank/DDBJ databases">
        <authorList>
            <person name="Kucharzyk K."/>
            <person name="Murdoch R.W."/>
            <person name="Higgins S."/>
            <person name="Loffler F."/>
        </authorList>
    </citation>
    <scope>NUCLEOTIDE SEQUENCE</scope>
</reference>
<dbReference type="EMBL" id="VSSQ01001193">
    <property type="protein sequence ID" value="MPM06062.1"/>
    <property type="molecule type" value="Genomic_DNA"/>
</dbReference>
<dbReference type="AlphaFoldDB" id="A0A644WQQ1"/>
<evidence type="ECO:0000256" key="1">
    <source>
        <dbReference type="ARBA" id="ARBA00007406"/>
    </source>
</evidence>
<comment type="caution">
    <text evidence="4">The sequence shown here is derived from an EMBL/GenBank/DDBJ whole genome shotgun (WGS) entry which is preliminary data.</text>
</comment>
<accession>A0A644WQQ1</accession>
<comment type="similarity">
    <text evidence="1">Belongs to the glyceraldehyde-3-phosphate dehydrogenase family.</text>
</comment>
<dbReference type="SUPFAM" id="SSF55347">
    <property type="entry name" value="Glyceraldehyde-3-phosphate dehydrogenase-like, C-terminal domain"/>
    <property type="match status" value="1"/>
</dbReference>
<dbReference type="FunFam" id="3.30.360.10:FF:000002">
    <property type="entry name" value="Glyceraldehyde-3-phosphate dehydrogenase"/>
    <property type="match status" value="1"/>
</dbReference>
<keyword evidence="2 4" id="KW-0560">Oxidoreductase</keyword>
<dbReference type="Pfam" id="PF02800">
    <property type="entry name" value="Gp_dh_C"/>
    <property type="match status" value="1"/>
</dbReference>
<evidence type="ECO:0000259" key="3">
    <source>
        <dbReference type="SMART" id="SM00846"/>
    </source>
</evidence>
<dbReference type="InterPro" id="IPR036291">
    <property type="entry name" value="NAD(P)-bd_dom_sf"/>
</dbReference>
<dbReference type="PRINTS" id="PR00078">
    <property type="entry name" value="G3PDHDRGNASE"/>
</dbReference>
<dbReference type="InterPro" id="IPR020831">
    <property type="entry name" value="GlycerAld/Erythrose_P_DH"/>
</dbReference>
<dbReference type="GO" id="GO:0051287">
    <property type="term" value="F:NAD binding"/>
    <property type="evidence" value="ECO:0007669"/>
    <property type="project" value="InterPro"/>
</dbReference>
<organism evidence="4">
    <name type="scientific">bioreactor metagenome</name>
    <dbReference type="NCBI Taxonomy" id="1076179"/>
    <lineage>
        <taxon>unclassified sequences</taxon>
        <taxon>metagenomes</taxon>
        <taxon>ecological metagenomes</taxon>
    </lineage>
</organism>
<gene>
    <name evidence="4" type="primary">gap1_3</name>
    <name evidence="4" type="ORF">SDC9_52357</name>
</gene>
<sequence>MLKNKHVISHQIIVFEMKKLRVGINGYGRIGKMVFRILLNHPEIEIVGINDPMPEESLLYLMKYDTVFGILNESIVPAENAVIVGGREIKTSRVTSPSDIPWKNWGVDIVIDSSGRNKDRESLQKHIDAGAKKVILTCPAVSPVDKTIIIGVNENTLTAEDKIVSNASCTANCVAPLLKIIQDRFGIETAFLNTVHPYTNNQQLIDSPHKDLRRGRNAGVNIIPTSSTAIKCVLEVMPELGDRFHGIATRVPVPDGALTELVIRLGSRVTVSELNLAVKYSCRTEMKGIVSYCEDPVVSSDIIGNTHSCVFDSLATKVLNGDTVQLLSWYDNEFGYSNRVVDLISLMSKEF</sequence>
<protein>
    <submittedName>
        <fullName evidence="4">Glyceraldehyde-3-phosphate dehydrogenase 1</fullName>
        <ecNumber evidence="4">1.2.1.12</ecNumber>
    </submittedName>
</protein>